<reference evidence="2 3" key="1">
    <citation type="submission" date="2018-09" db="EMBL/GenBank/DDBJ databases">
        <title>Genomic investigation of the strawberry pathogen Phytophthora fragariae indicates pathogenicity is determined by transcriptional variation in three key races.</title>
        <authorList>
            <person name="Adams T.M."/>
            <person name="Armitage A.D."/>
            <person name="Sobczyk M.K."/>
            <person name="Bates H.J."/>
            <person name="Dunwell J.M."/>
            <person name="Nellist C.F."/>
            <person name="Harrison R.J."/>
        </authorList>
    </citation>
    <scope>NUCLEOTIDE SEQUENCE [LARGE SCALE GENOMIC DNA]</scope>
    <source>
        <strain evidence="2 3">NOV-77</strain>
    </source>
</reference>
<dbReference type="Proteomes" id="UP000486351">
    <property type="component" value="Unassembled WGS sequence"/>
</dbReference>
<proteinExistence type="predicted"/>
<evidence type="ECO:0008006" key="4">
    <source>
        <dbReference type="Google" id="ProtNLM"/>
    </source>
</evidence>
<comment type="caution">
    <text evidence="2">The sequence shown here is derived from an EMBL/GenBank/DDBJ whole genome shotgun (WGS) entry which is preliminary data.</text>
</comment>
<gene>
    <name evidence="2" type="ORF">PF008_g26079</name>
</gene>
<organism evidence="2 3">
    <name type="scientific">Phytophthora fragariae</name>
    <dbReference type="NCBI Taxonomy" id="53985"/>
    <lineage>
        <taxon>Eukaryota</taxon>
        <taxon>Sar</taxon>
        <taxon>Stramenopiles</taxon>
        <taxon>Oomycota</taxon>
        <taxon>Peronosporomycetes</taxon>
        <taxon>Peronosporales</taxon>
        <taxon>Peronosporaceae</taxon>
        <taxon>Phytophthora</taxon>
    </lineage>
</organism>
<evidence type="ECO:0000313" key="3">
    <source>
        <dbReference type="Proteomes" id="UP000486351"/>
    </source>
</evidence>
<evidence type="ECO:0000313" key="2">
    <source>
        <dbReference type="EMBL" id="KAE9288668.1"/>
    </source>
</evidence>
<sequence length="411" mass="45599">MNLQASRSMREYEHNINRLRKLFPTPISTKVDGKLNQEYVDSYLRSIHPTNWTVVGNSTLSGEESKWLGENWNATSTYGDENPLFGVRSTSGAEGDNNGLLWKRARSLSVFRALRAYCMRAVGTCRSLVTETDKWVAADCDITLHAKRLFDDEMSHVAKLTVMPSKMPCFYVFDPFDRSDVASATTMYDTNMSSGTCRPCKVAQQLQIPCRHIQAVIYSLEQQNKGRPPVYDVLRYFHPAYLVRTIHEAYRSVEIKLPVDTISTSSSNVLPAPLYRQAGGSRKVKTADIQRGQKRIQSRGEEPKASRTRHAGSRGSVTAALVADEHYETPAINVFFESQLSAPSRKERADYHCTNGGLIGHNATLCTFTVHNVEEAGSGICPGLYVLGEPPLKSCGVSAAGTCEASEEDIN</sequence>
<accession>A0A6G0QIQ3</accession>
<evidence type="ECO:0000256" key="1">
    <source>
        <dbReference type="SAM" id="MobiDB-lite"/>
    </source>
</evidence>
<feature type="region of interest" description="Disordered" evidence="1">
    <location>
        <begin position="281"/>
        <end position="316"/>
    </location>
</feature>
<name>A0A6G0QIQ3_9STRA</name>
<dbReference type="AlphaFoldDB" id="A0A6G0QIQ3"/>
<dbReference type="EMBL" id="QXFY01003098">
    <property type="protein sequence ID" value="KAE9288668.1"/>
    <property type="molecule type" value="Genomic_DNA"/>
</dbReference>
<protein>
    <recommendedName>
        <fullName evidence="4">SWIM-type domain-containing protein</fullName>
    </recommendedName>
</protein>